<accession>A0AC61R4H3</accession>
<protein>
    <submittedName>
        <fullName evidence="1">AIM24 family protein</fullName>
    </submittedName>
</protein>
<gene>
    <name evidence="1" type="ORF">E5357_01215</name>
</gene>
<evidence type="ECO:0000313" key="2">
    <source>
        <dbReference type="Proteomes" id="UP000307720"/>
    </source>
</evidence>
<comment type="caution">
    <text evidence="1">The sequence shown here is derived from an EMBL/GenBank/DDBJ whole genome shotgun (WGS) entry which is preliminary data.</text>
</comment>
<reference evidence="1" key="1">
    <citation type="submission" date="2019-04" db="EMBL/GenBank/DDBJ databases">
        <title>Microbes associate with the intestines of laboratory mice.</title>
        <authorList>
            <person name="Navarre W."/>
            <person name="Wong E."/>
            <person name="Huang K."/>
            <person name="Tropini C."/>
            <person name="Ng K."/>
            <person name="Yu B."/>
        </authorList>
    </citation>
    <scope>NUCLEOTIDE SEQUENCE</scope>
    <source>
        <strain evidence="1">NM72_1-8</strain>
    </source>
</reference>
<organism evidence="1 2">
    <name type="scientific">Hominisplanchenecus murintestinalis</name>
    <dbReference type="NCBI Taxonomy" id="2941517"/>
    <lineage>
        <taxon>Bacteria</taxon>
        <taxon>Bacillati</taxon>
        <taxon>Bacillota</taxon>
        <taxon>Clostridia</taxon>
        <taxon>Lachnospirales</taxon>
        <taxon>Lachnospiraceae</taxon>
        <taxon>Hominisplanchenecus</taxon>
    </lineage>
</organism>
<evidence type="ECO:0000313" key="1">
    <source>
        <dbReference type="EMBL" id="TGY00821.1"/>
    </source>
</evidence>
<keyword evidence="2" id="KW-1185">Reference proteome</keyword>
<sequence length="250" mass="27192">MLRLEVVNELTLKVESDGYGQDVLFTKTGAFIGGECPGNKNFKFEKCLLGPEGNPMQALIGQIGRRFTGENLPLTKVTMSGQSITYYANEEQHVIVVPLRQGETLSVESENLLAFTEDCKYGIRFLAQGVISQKGWATSTLTGRGPNAYAVVLSEGNPIILSNEQSGTTLEADPDAVVCWTGADPSFELAMSWKNLLGSRGASGESYMFQWTGNQRASVLIQPKERNSGINLGMDGGDSGRRPSRQTWGR</sequence>
<dbReference type="EMBL" id="SRZB01000001">
    <property type="protein sequence ID" value="TGY00821.1"/>
    <property type="molecule type" value="Genomic_DNA"/>
</dbReference>
<name>A0AC61R4H3_9FIRM</name>
<dbReference type="Proteomes" id="UP000307720">
    <property type="component" value="Unassembled WGS sequence"/>
</dbReference>
<proteinExistence type="predicted"/>